<organism evidence="1 2">
    <name type="scientific">Blastochloris viridis</name>
    <name type="common">Rhodopseudomonas viridis</name>
    <dbReference type="NCBI Taxonomy" id="1079"/>
    <lineage>
        <taxon>Bacteria</taxon>
        <taxon>Pseudomonadati</taxon>
        <taxon>Pseudomonadota</taxon>
        <taxon>Alphaproteobacteria</taxon>
        <taxon>Hyphomicrobiales</taxon>
        <taxon>Blastochloridaceae</taxon>
        <taxon>Blastochloris</taxon>
    </lineage>
</organism>
<dbReference type="EMBL" id="VAFM01000001">
    <property type="protein sequence ID" value="TKW61210.1"/>
    <property type="molecule type" value="Genomic_DNA"/>
</dbReference>
<protein>
    <recommendedName>
        <fullName evidence="3">FkbM family methyltransferase</fullName>
    </recommendedName>
</protein>
<evidence type="ECO:0000313" key="2">
    <source>
        <dbReference type="Proteomes" id="UP000320948"/>
    </source>
</evidence>
<sequence length="285" mass="32563">MLNWLKQIKNNSPVLYAMAMGFQHKRSATPSWVKTPIQKDRRRVRWLENTVSHFTQQRLLAMLPQKDGLITIPAGVFKGLKYWANNPHFFTGIGYGAYEPQMQQLIEGMGDGKRFTHFINVGCAEGTYVAGLMKRWPHIKAQAYDILPDRVEMTKALVKLNGIDLSRLTTGGLFDFTNEALYPKERTLFLIDIEGCEAELPQHLAKFKPHDLLIEAHEDMAENITETLCKAFAKTHDQTVLGFADLDYIKKNIDLSKFSAAECANLMFCNRAIPQNFIYFKSKAR</sequence>
<dbReference type="InterPro" id="IPR029063">
    <property type="entry name" value="SAM-dependent_MTases_sf"/>
</dbReference>
<dbReference type="Proteomes" id="UP000320948">
    <property type="component" value="Unassembled WGS sequence"/>
</dbReference>
<evidence type="ECO:0008006" key="3">
    <source>
        <dbReference type="Google" id="ProtNLM"/>
    </source>
</evidence>
<proteinExistence type="predicted"/>
<dbReference type="Gene3D" id="3.40.50.150">
    <property type="entry name" value="Vaccinia Virus protein VP39"/>
    <property type="match status" value="1"/>
</dbReference>
<dbReference type="SUPFAM" id="SSF53335">
    <property type="entry name" value="S-adenosyl-L-methionine-dependent methyltransferases"/>
    <property type="match status" value="1"/>
</dbReference>
<gene>
    <name evidence="1" type="ORF">DI628_00855</name>
</gene>
<name>A0A6N4R2U2_BLAVI</name>
<comment type="caution">
    <text evidence="1">The sequence shown here is derived from an EMBL/GenBank/DDBJ whole genome shotgun (WGS) entry which is preliminary data.</text>
</comment>
<accession>A0A6N4R2U2</accession>
<evidence type="ECO:0000313" key="1">
    <source>
        <dbReference type="EMBL" id="TKW61210.1"/>
    </source>
</evidence>
<dbReference type="AlphaFoldDB" id="A0A6N4R2U2"/>
<reference evidence="1 2" key="1">
    <citation type="journal article" date="2017" name="Nat. Commun.">
        <title>In situ click chemistry generation of cyclooxygenase-2 inhibitors.</title>
        <authorList>
            <person name="Bhardwaj A."/>
            <person name="Kaur J."/>
            <person name="Wuest M."/>
            <person name="Wuest F."/>
        </authorList>
    </citation>
    <scope>NUCLEOTIDE SEQUENCE [LARGE SCALE GENOMIC DNA]</scope>
    <source>
        <strain evidence="1">S2_018_000_R2_106</strain>
    </source>
</reference>